<dbReference type="AlphaFoldDB" id="D8LBM3"/>
<dbReference type="InterPro" id="IPR050186">
    <property type="entry name" value="TPT_transporter"/>
</dbReference>
<evidence type="ECO:0000256" key="4">
    <source>
        <dbReference type="ARBA" id="ARBA00023136"/>
    </source>
</evidence>
<dbReference type="EMBL" id="FN647682">
    <property type="protein sequence ID" value="CBN76732.1"/>
    <property type="molecule type" value="Genomic_DNA"/>
</dbReference>
<evidence type="ECO:0000256" key="3">
    <source>
        <dbReference type="ARBA" id="ARBA00022989"/>
    </source>
</evidence>
<reference evidence="8 9" key="1">
    <citation type="journal article" date="2010" name="Nature">
        <title>The Ectocarpus genome and the independent evolution of multicellularity in brown algae.</title>
        <authorList>
            <person name="Cock J.M."/>
            <person name="Sterck L."/>
            <person name="Rouze P."/>
            <person name="Scornet D."/>
            <person name="Allen A.E."/>
            <person name="Amoutzias G."/>
            <person name="Anthouard V."/>
            <person name="Artiguenave F."/>
            <person name="Aury J.M."/>
            <person name="Badger J.H."/>
            <person name="Beszteri B."/>
            <person name="Billiau K."/>
            <person name="Bonnet E."/>
            <person name="Bothwell J.H."/>
            <person name="Bowler C."/>
            <person name="Boyen C."/>
            <person name="Brownlee C."/>
            <person name="Carrano C.J."/>
            <person name="Charrier B."/>
            <person name="Cho G.Y."/>
            <person name="Coelho S.M."/>
            <person name="Collen J."/>
            <person name="Corre E."/>
            <person name="Da Silva C."/>
            <person name="Delage L."/>
            <person name="Delaroque N."/>
            <person name="Dittami S.M."/>
            <person name="Doulbeau S."/>
            <person name="Elias M."/>
            <person name="Farnham G."/>
            <person name="Gachon C.M."/>
            <person name="Gschloessl B."/>
            <person name="Heesch S."/>
            <person name="Jabbari K."/>
            <person name="Jubin C."/>
            <person name="Kawai H."/>
            <person name="Kimura K."/>
            <person name="Kloareg B."/>
            <person name="Kupper F.C."/>
            <person name="Lang D."/>
            <person name="Le Bail A."/>
            <person name="Leblanc C."/>
            <person name="Lerouge P."/>
            <person name="Lohr M."/>
            <person name="Lopez P.J."/>
            <person name="Martens C."/>
            <person name="Maumus F."/>
            <person name="Michel G."/>
            <person name="Miranda-Saavedra D."/>
            <person name="Morales J."/>
            <person name="Moreau H."/>
            <person name="Motomura T."/>
            <person name="Nagasato C."/>
            <person name="Napoli C.A."/>
            <person name="Nelson D.R."/>
            <person name="Nyvall-Collen P."/>
            <person name="Peters A.F."/>
            <person name="Pommier C."/>
            <person name="Potin P."/>
            <person name="Poulain J."/>
            <person name="Quesneville H."/>
            <person name="Read B."/>
            <person name="Rensing S.A."/>
            <person name="Ritter A."/>
            <person name="Rousvoal S."/>
            <person name="Samanta M."/>
            <person name="Samson G."/>
            <person name="Schroeder D.C."/>
            <person name="Segurens B."/>
            <person name="Strittmatter M."/>
            <person name="Tonon T."/>
            <person name="Tregear J.W."/>
            <person name="Valentin K."/>
            <person name="von Dassow P."/>
            <person name="Yamagishi T."/>
            <person name="Van de Peer Y."/>
            <person name="Wincker P."/>
        </authorList>
    </citation>
    <scope>NUCLEOTIDE SEQUENCE [LARGE SCALE GENOMIC DNA]</scope>
    <source>
        <strain evidence="9">Ec32 / CCAP1310/4</strain>
    </source>
</reference>
<dbReference type="PANTHER" id="PTHR11132">
    <property type="entry name" value="SOLUTE CARRIER FAMILY 35"/>
    <property type="match status" value="1"/>
</dbReference>
<dbReference type="Pfam" id="PF03151">
    <property type="entry name" value="TPT"/>
    <property type="match status" value="1"/>
</dbReference>
<evidence type="ECO:0000259" key="7">
    <source>
        <dbReference type="Pfam" id="PF03151"/>
    </source>
</evidence>
<proteinExistence type="predicted"/>
<dbReference type="OrthoDB" id="417037at2759"/>
<keyword evidence="2 6" id="KW-0812">Transmembrane</keyword>
<keyword evidence="3 6" id="KW-1133">Transmembrane helix</keyword>
<dbReference type="OMA" id="MSVGIMM"/>
<comment type="subcellular location">
    <subcellularLocation>
        <location evidence="1">Membrane</location>
        <topology evidence="1">Multi-pass membrane protein</topology>
    </subcellularLocation>
</comment>
<feature type="transmembrane region" description="Helical" evidence="6">
    <location>
        <begin position="74"/>
        <end position="94"/>
    </location>
</feature>
<evidence type="ECO:0000256" key="6">
    <source>
        <dbReference type="SAM" id="Phobius"/>
    </source>
</evidence>
<evidence type="ECO:0000256" key="2">
    <source>
        <dbReference type="ARBA" id="ARBA00022692"/>
    </source>
</evidence>
<protein>
    <recommendedName>
        <fullName evidence="7">Sugar phosphate transporter domain-containing protein</fullName>
    </recommendedName>
</protein>
<feature type="transmembrane region" description="Helical" evidence="6">
    <location>
        <begin position="341"/>
        <end position="362"/>
    </location>
</feature>
<gene>
    <name evidence="8" type="ORF">Esi_0000_0541</name>
</gene>
<feature type="transmembrane region" description="Helical" evidence="6">
    <location>
        <begin position="287"/>
        <end position="305"/>
    </location>
</feature>
<dbReference type="GO" id="GO:0016020">
    <property type="term" value="C:membrane"/>
    <property type="evidence" value="ECO:0007669"/>
    <property type="project" value="UniProtKB-SubCell"/>
</dbReference>
<evidence type="ECO:0000313" key="9">
    <source>
        <dbReference type="Proteomes" id="UP000002630"/>
    </source>
</evidence>
<evidence type="ECO:0000256" key="5">
    <source>
        <dbReference type="SAM" id="MobiDB-lite"/>
    </source>
</evidence>
<dbReference type="InterPro" id="IPR004853">
    <property type="entry name" value="Sugar_P_trans_dom"/>
</dbReference>
<evidence type="ECO:0000313" key="8">
    <source>
        <dbReference type="EMBL" id="CBN76732.1"/>
    </source>
</evidence>
<feature type="transmembrane region" description="Helical" evidence="6">
    <location>
        <begin position="100"/>
        <end position="123"/>
    </location>
</feature>
<dbReference type="Proteomes" id="UP000002630">
    <property type="component" value="Linkage Group LG01"/>
</dbReference>
<feature type="compositionally biased region" description="Basic and acidic residues" evidence="5">
    <location>
        <begin position="1"/>
        <end position="10"/>
    </location>
</feature>
<dbReference type="InParanoid" id="D8LBM3"/>
<feature type="region of interest" description="Disordered" evidence="5">
    <location>
        <begin position="1"/>
        <end position="28"/>
    </location>
</feature>
<accession>D8LBM3</accession>
<keyword evidence="4 6" id="KW-0472">Membrane</keyword>
<keyword evidence="9" id="KW-1185">Reference proteome</keyword>
<name>D8LBM3_ECTSI</name>
<sequence>MKDIEREDSKALILPQEASPRRNTEVVYRSTRHFSDEDLKGQQYLRPSTTKDALANGAAGEEASVPPPTLVEQAAAALFYAAASLLVIFVNKLVLTSKGFPSFFFIAISQFTSTCLVVNVLRLTGHVQLARFDRATAEAVAPLMVIFLLNTVSGLGGTKRISLPMFTALRRFSILMTMIMERYILNTVTSRTVQLSVAMMIGGSILAAYFDLKFELQGYLLVLTNDFFTASYSISIKRALNLKIPQTSLLYFNSLFGAIVMTLVVFIMPGETESIVEFPGWRDPAFIGLYICTSFMGSVLQYSIFRCTRVNSALTTSVVGCAKNLLTTVVGMLGMGDDYEFEALNCAGMVVSMGGSFLYSWAKVMKR</sequence>
<feature type="transmembrane region" description="Helical" evidence="6">
    <location>
        <begin position="192"/>
        <end position="210"/>
    </location>
</feature>
<dbReference type="EMBL" id="FN649726">
    <property type="protein sequence ID" value="CBN76732.1"/>
    <property type="molecule type" value="Genomic_DNA"/>
</dbReference>
<feature type="transmembrane region" description="Helical" evidence="6">
    <location>
        <begin position="216"/>
        <end position="236"/>
    </location>
</feature>
<dbReference type="eggNOG" id="KOG1444">
    <property type="taxonomic scope" value="Eukaryota"/>
</dbReference>
<feature type="transmembrane region" description="Helical" evidence="6">
    <location>
        <begin position="135"/>
        <end position="155"/>
    </location>
</feature>
<dbReference type="STRING" id="2880.D8LBM3"/>
<evidence type="ECO:0000256" key="1">
    <source>
        <dbReference type="ARBA" id="ARBA00004141"/>
    </source>
</evidence>
<organism evidence="8 9">
    <name type="scientific">Ectocarpus siliculosus</name>
    <name type="common">Brown alga</name>
    <name type="synonym">Conferva siliculosa</name>
    <dbReference type="NCBI Taxonomy" id="2880"/>
    <lineage>
        <taxon>Eukaryota</taxon>
        <taxon>Sar</taxon>
        <taxon>Stramenopiles</taxon>
        <taxon>Ochrophyta</taxon>
        <taxon>PX clade</taxon>
        <taxon>Phaeophyceae</taxon>
        <taxon>Ectocarpales</taxon>
        <taxon>Ectocarpaceae</taxon>
        <taxon>Ectocarpus</taxon>
    </lineage>
</organism>
<feature type="transmembrane region" description="Helical" evidence="6">
    <location>
        <begin position="248"/>
        <end position="267"/>
    </location>
</feature>
<feature type="domain" description="Sugar phosphate transporter" evidence="7">
    <location>
        <begin position="79"/>
        <end position="360"/>
    </location>
</feature>
<feature type="transmembrane region" description="Helical" evidence="6">
    <location>
        <begin position="312"/>
        <end position="335"/>
    </location>
</feature>